<dbReference type="InterPro" id="IPR046336">
    <property type="entry name" value="Lon_prtase_N_sf"/>
</dbReference>
<feature type="domain" description="Lon N-terminal" evidence="1">
    <location>
        <begin position="60"/>
        <end position="287"/>
    </location>
</feature>
<dbReference type="Pfam" id="PF02190">
    <property type="entry name" value="LON_substr_bdg"/>
    <property type="match status" value="1"/>
</dbReference>
<dbReference type="Proteomes" id="UP001652660">
    <property type="component" value="Chromosome 10e"/>
</dbReference>
<name>A0A6P6UFR5_COFAR</name>
<dbReference type="PANTHER" id="PTHR46732:SF5">
    <property type="entry name" value="ATP-DEPENDENT PROTEASE LA (LON) DOMAIN PROTEIN"/>
    <property type="match status" value="1"/>
</dbReference>
<dbReference type="GeneID" id="113710837"/>
<dbReference type="OrthoDB" id="3919at2759"/>
<dbReference type="SUPFAM" id="SSF88697">
    <property type="entry name" value="PUA domain-like"/>
    <property type="match status" value="1"/>
</dbReference>
<protein>
    <submittedName>
        <fullName evidence="3">Uncharacterized protein isoform X1</fullName>
    </submittedName>
</protein>
<dbReference type="InterPro" id="IPR015947">
    <property type="entry name" value="PUA-like_sf"/>
</dbReference>
<keyword evidence="2" id="KW-1185">Reference proteome</keyword>
<proteinExistence type="predicted"/>
<gene>
    <name evidence="3" type="primary">LOC113710837</name>
</gene>
<accession>A0A6P6UFR5</accession>
<reference evidence="3" key="2">
    <citation type="submission" date="2025-08" db="UniProtKB">
        <authorList>
            <consortium name="RefSeq"/>
        </authorList>
    </citation>
    <scope>IDENTIFICATION</scope>
    <source>
        <tissue evidence="3">Leaves</tissue>
    </source>
</reference>
<dbReference type="AlphaFoldDB" id="A0A6P6UFR5"/>
<organism evidence="2 3">
    <name type="scientific">Coffea arabica</name>
    <name type="common">Arabian coffee</name>
    <dbReference type="NCBI Taxonomy" id="13443"/>
    <lineage>
        <taxon>Eukaryota</taxon>
        <taxon>Viridiplantae</taxon>
        <taxon>Streptophyta</taxon>
        <taxon>Embryophyta</taxon>
        <taxon>Tracheophyta</taxon>
        <taxon>Spermatophyta</taxon>
        <taxon>Magnoliopsida</taxon>
        <taxon>eudicotyledons</taxon>
        <taxon>Gunneridae</taxon>
        <taxon>Pentapetalae</taxon>
        <taxon>asterids</taxon>
        <taxon>lamiids</taxon>
        <taxon>Gentianales</taxon>
        <taxon>Rubiaceae</taxon>
        <taxon>Ixoroideae</taxon>
        <taxon>Gardenieae complex</taxon>
        <taxon>Bertiereae - Coffeeae clade</taxon>
        <taxon>Coffeeae</taxon>
        <taxon>Coffea</taxon>
    </lineage>
</organism>
<evidence type="ECO:0000313" key="2">
    <source>
        <dbReference type="Proteomes" id="UP001652660"/>
    </source>
</evidence>
<evidence type="ECO:0000259" key="1">
    <source>
        <dbReference type="PROSITE" id="PS51787"/>
    </source>
</evidence>
<sequence>MNLSTTAPTFLRQPHIIRHRYSSSSSSYFGFSKKENYKRCRFIALASFSSSSYSLPELELPLLPFPKDQVLVPSEAKKLHLHEARYLALLEESLFQNKSLFVHFVLDPIAVNETLREASFAARYGCLVSIEKVEQLDVGALVFIRGIGRVKIVKFAQEEPFLHGAVVPVKDRILHEATELNPKVLQLKEAIQNLNSLEIKLKAPEEALLQTQTANSLNWAEKAPGLDCDESFVPSLAERISFAAYQPVSGSMQSELTKLQEEKLKAMDGKDTLERLRNSLEFVNNNISVVAAKLALQSLKGQ</sequence>
<reference evidence="2" key="1">
    <citation type="journal article" date="2025" name="Foods">
        <title>Unveiling the Microbial Signatures of Arabica Coffee Cherries: Insights into Ripeness Specific Diversity, Functional Traits, and Implications for Quality and Safety.</title>
        <authorList>
            <consortium name="RefSeq"/>
            <person name="Tenea G.N."/>
            <person name="Cifuentes V."/>
            <person name="Reyes P."/>
            <person name="Cevallos-Vallejos M."/>
        </authorList>
    </citation>
    <scope>NUCLEOTIDE SEQUENCE [LARGE SCALE GENOMIC DNA]</scope>
</reference>
<dbReference type="Gene3D" id="2.30.130.40">
    <property type="entry name" value="LON domain-like"/>
    <property type="match status" value="1"/>
</dbReference>
<dbReference type="RefSeq" id="XP_027089685.1">
    <property type="nucleotide sequence ID" value="XM_027233884.2"/>
</dbReference>
<dbReference type="SMART" id="SM00464">
    <property type="entry name" value="LON"/>
    <property type="match status" value="1"/>
</dbReference>
<dbReference type="PROSITE" id="PS51787">
    <property type="entry name" value="LON_N"/>
    <property type="match status" value="1"/>
</dbReference>
<dbReference type="InterPro" id="IPR003111">
    <property type="entry name" value="Lon_prtase_N"/>
</dbReference>
<evidence type="ECO:0000313" key="3">
    <source>
        <dbReference type="RefSeq" id="XP_027089685.1"/>
    </source>
</evidence>
<dbReference type="PANTHER" id="PTHR46732">
    <property type="entry name" value="ATP-DEPENDENT PROTEASE LA (LON) DOMAIN PROTEIN"/>
    <property type="match status" value="1"/>
</dbReference>